<feature type="region of interest" description="Disordered" evidence="1">
    <location>
        <begin position="100"/>
        <end position="141"/>
    </location>
</feature>
<organism evidence="2 3">
    <name type="scientific">Epidermidibacterium keratini</name>
    <dbReference type="NCBI Taxonomy" id="1891644"/>
    <lineage>
        <taxon>Bacteria</taxon>
        <taxon>Bacillati</taxon>
        <taxon>Actinomycetota</taxon>
        <taxon>Actinomycetes</taxon>
        <taxon>Sporichthyales</taxon>
        <taxon>Sporichthyaceae</taxon>
        <taxon>Epidermidibacterium</taxon>
    </lineage>
</organism>
<feature type="compositionally biased region" description="Pro residues" evidence="1">
    <location>
        <begin position="124"/>
        <end position="141"/>
    </location>
</feature>
<accession>A0A7L4YLZ9</accession>
<dbReference type="AlphaFoldDB" id="A0A7L4YLZ9"/>
<gene>
    <name evidence="2" type="ORF">EK0264_05860</name>
</gene>
<dbReference type="InParanoid" id="A0A7L4YLZ9"/>
<dbReference type="RefSeq" id="WP_159543837.1">
    <property type="nucleotide sequence ID" value="NZ_CP047156.1"/>
</dbReference>
<evidence type="ECO:0000313" key="3">
    <source>
        <dbReference type="Proteomes" id="UP000463857"/>
    </source>
</evidence>
<dbReference type="KEGG" id="eke:EK0264_05860"/>
<keyword evidence="3" id="KW-1185">Reference proteome</keyword>
<evidence type="ECO:0000256" key="1">
    <source>
        <dbReference type="SAM" id="MobiDB-lite"/>
    </source>
</evidence>
<dbReference type="EMBL" id="CP047156">
    <property type="protein sequence ID" value="QHB99853.1"/>
    <property type="molecule type" value="Genomic_DNA"/>
</dbReference>
<dbReference type="Proteomes" id="UP000463857">
    <property type="component" value="Chromosome"/>
</dbReference>
<name>A0A7L4YLZ9_9ACTN</name>
<sequence length="141" mass="14193">MTEPVAAVVDGVDVDAVAAAAVACAHVRTLVAKSDADQVSTYTPGRVIDGVRVEDDAVVLSVEIAWDASAAQVADELATAVAGLIGDRRVDVVIASVADPGQPADLPELPAASTPAQPTISTPPNRPTPPASPTPPSTPDR</sequence>
<evidence type="ECO:0000313" key="2">
    <source>
        <dbReference type="EMBL" id="QHB99853.1"/>
    </source>
</evidence>
<proteinExistence type="predicted"/>
<reference evidence="2 3" key="1">
    <citation type="journal article" date="2018" name="Int. J. Syst. Evol. Microbiol.">
        <title>Epidermidibacterium keratini gen. nov., sp. nov., a member of the family Sporichthyaceae, isolated from keratin epidermis.</title>
        <authorList>
            <person name="Lee D.G."/>
            <person name="Trujillo M.E."/>
            <person name="Kang S."/>
            <person name="Nam J.J."/>
            <person name="Kim Y.J."/>
        </authorList>
    </citation>
    <scope>NUCLEOTIDE SEQUENCE [LARGE SCALE GENOMIC DNA]</scope>
    <source>
        <strain evidence="2 3">EPI-7</strain>
    </source>
</reference>
<dbReference type="OrthoDB" id="5195799at2"/>
<protein>
    <submittedName>
        <fullName evidence="2">Asp23/Gls24 family envelope stress response protein</fullName>
    </submittedName>
</protein>